<gene>
    <name evidence="2" type="ORF">DPMN_037798</name>
</gene>
<sequence>MSLMKIAHHSQCSEERHTSRSMRMGPKDGLDAVQDSTATVFRFGIGETDDIEVRLTEFIRSHHGQHVAHRNRPEQQHCVLLMGSYTTTSTSYWHHSFLAQHQPGEHNNFFAQTIAVTMT</sequence>
<dbReference type="AlphaFoldDB" id="A0A9D4MBL5"/>
<keyword evidence="3" id="KW-1185">Reference proteome</keyword>
<evidence type="ECO:0000256" key="1">
    <source>
        <dbReference type="SAM" id="MobiDB-lite"/>
    </source>
</evidence>
<protein>
    <submittedName>
        <fullName evidence="2">Uncharacterized protein</fullName>
    </submittedName>
</protein>
<feature type="region of interest" description="Disordered" evidence="1">
    <location>
        <begin position="1"/>
        <end position="27"/>
    </location>
</feature>
<accession>A0A9D4MBL5</accession>
<proteinExistence type="predicted"/>
<comment type="caution">
    <text evidence="2">The sequence shown here is derived from an EMBL/GenBank/DDBJ whole genome shotgun (WGS) entry which is preliminary data.</text>
</comment>
<name>A0A9D4MBL5_DREPO</name>
<dbReference type="Proteomes" id="UP000828390">
    <property type="component" value="Unassembled WGS sequence"/>
</dbReference>
<reference evidence="2" key="2">
    <citation type="submission" date="2020-11" db="EMBL/GenBank/DDBJ databases">
        <authorList>
            <person name="McCartney M.A."/>
            <person name="Auch B."/>
            <person name="Kono T."/>
            <person name="Mallez S."/>
            <person name="Becker A."/>
            <person name="Gohl D.M."/>
            <person name="Silverstein K.A.T."/>
            <person name="Koren S."/>
            <person name="Bechman K.B."/>
            <person name="Herman A."/>
            <person name="Abrahante J.E."/>
            <person name="Garbe J."/>
        </authorList>
    </citation>
    <scope>NUCLEOTIDE SEQUENCE</scope>
    <source>
        <strain evidence="2">Duluth1</strain>
        <tissue evidence="2">Whole animal</tissue>
    </source>
</reference>
<dbReference type="EMBL" id="JAIWYP010000002">
    <property type="protein sequence ID" value="KAH3874552.1"/>
    <property type="molecule type" value="Genomic_DNA"/>
</dbReference>
<evidence type="ECO:0000313" key="3">
    <source>
        <dbReference type="Proteomes" id="UP000828390"/>
    </source>
</evidence>
<reference evidence="2" key="1">
    <citation type="journal article" date="2019" name="bioRxiv">
        <title>The Genome of the Zebra Mussel, Dreissena polymorpha: A Resource for Invasive Species Research.</title>
        <authorList>
            <person name="McCartney M.A."/>
            <person name="Auch B."/>
            <person name="Kono T."/>
            <person name="Mallez S."/>
            <person name="Zhang Y."/>
            <person name="Obille A."/>
            <person name="Becker A."/>
            <person name="Abrahante J.E."/>
            <person name="Garbe J."/>
            <person name="Badalamenti J.P."/>
            <person name="Herman A."/>
            <person name="Mangelson H."/>
            <person name="Liachko I."/>
            <person name="Sullivan S."/>
            <person name="Sone E.D."/>
            <person name="Koren S."/>
            <person name="Silverstein K.A.T."/>
            <person name="Beckman K.B."/>
            <person name="Gohl D.M."/>
        </authorList>
    </citation>
    <scope>NUCLEOTIDE SEQUENCE</scope>
    <source>
        <strain evidence="2">Duluth1</strain>
        <tissue evidence="2">Whole animal</tissue>
    </source>
</reference>
<evidence type="ECO:0000313" key="2">
    <source>
        <dbReference type="EMBL" id="KAH3874552.1"/>
    </source>
</evidence>
<organism evidence="2 3">
    <name type="scientific">Dreissena polymorpha</name>
    <name type="common">Zebra mussel</name>
    <name type="synonym">Mytilus polymorpha</name>
    <dbReference type="NCBI Taxonomy" id="45954"/>
    <lineage>
        <taxon>Eukaryota</taxon>
        <taxon>Metazoa</taxon>
        <taxon>Spiralia</taxon>
        <taxon>Lophotrochozoa</taxon>
        <taxon>Mollusca</taxon>
        <taxon>Bivalvia</taxon>
        <taxon>Autobranchia</taxon>
        <taxon>Heteroconchia</taxon>
        <taxon>Euheterodonta</taxon>
        <taxon>Imparidentia</taxon>
        <taxon>Neoheterodontei</taxon>
        <taxon>Myida</taxon>
        <taxon>Dreissenoidea</taxon>
        <taxon>Dreissenidae</taxon>
        <taxon>Dreissena</taxon>
    </lineage>
</organism>